<name>A0ACD3BGF8_9AGAR</name>
<organism evidence="1 2">
    <name type="scientific">Pluteus cervinus</name>
    <dbReference type="NCBI Taxonomy" id="181527"/>
    <lineage>
        <taxon>Eukaryota</taxon>
        <taxon>Fungi</taxon>
        <taxon>Dikarya</taxon>
        <taxon>Basidiomycota</taxon>
        <taxon>Agaricomycotina</taxon>
        <taxon>Agaricomycetes</taxon>
        <taxon>Agaricomycetidae</taxon>
        <taxon>Agaricales</taxon>
        <taxon>Pluteineae</taxon>
        <taxon>Pluteaceae</taxon>
        <taxon>Pluteus</taxon>
    </lineage>
</organism>
<proteinExistence type="predicted"/>
<gene>
    <name evidence="1" type="ORF">BDN72DRAFT_807958</name>
</gene>
<evidence type="ECO:0000313" key="1">
    <source>
        <dbReference type="EMBL" id="TFK77290.1"/>
    </source>
</evidence>
<keyword evidence="2" id="KW-1185">Reference proteome</keyword>
<keyword evidence="1" id="KW-0436">Ligase</keyword>
<accession>A0ACD3BGF8</accession>
<protein>
    <submittedName>
        <fullName evidence="1">Phenylacetyl-CoA ligase</fullName>
    </submittedName>
</protein>
<sequence>MTEYHVSPMPFDVPDDLTIPQFILSTDASSTRPTRPSHVPWLVEDASGRGIHFDELKARTSALANALHVKWAIGENDVVCVFSPNDVDYPVAVWAVHTLGAVVTPANPGYTVKELVFQLKATSASLLICHSACLKTAQEAAKEAGLSASRVIVVNRDGGPLSGVHTLEDLVVFGKSQSTSYKERRFVPGEAKKKLAFLSFSSGTTGTPKAVAISHYALIANVLQMAVHNRVADPHWKDKRMVPGDVAMAVLPFFHIYGLVVNLHYSLFCGMSVVVIPKFNFLDFLKSISRHKITHLFVVPPQIVLLCKHPAVRSYDFSHVKYCMSGAAPLSGELMKTVSKVLPNACVGQGYGLTETCTTVTMVPPHQRFATIGSAGQLLPGITARVVKADGTMAKQGEPGELVLTGPSMAMCYYNNDAATKETFINGWVRTGDEVIIKNNEVYVVDRIKEIMKVRGYQVAPAELEGHLLLHEDVLDVCVVGIPDEYSGELPLAFVVPQPKVASKLKCPQETLKLKKRLAKHVADAKVPYKWLAGGVEFIDAIPKNPSGKVLRRILRDQAKTMKREVVYEAKL</sequence>
<dbReference type="Proteomes" id="UP000308600">
    <property type="component" value="Unassembled WGS sequence"/>
</dbReference>
<reference evidence="1 2" key="1">
    <citation type="journal article" date="2019" name="Nat. Ecol. Evol.">
        <title>Megaphylogeny resolves global patterns of mushroom evolution.</title>
        <authorList>
            <person name="Varga T."/>
            <person name="Krizsan K."/>
            <person name="Foldi C."/>
            <person name="Dima B."/>
            <person name="Sanchez-Garcia M."/>
            <person name="Sanchez-Ramirez S."/>
            <person name="Szollosi G.J."/>
            <person name="Szarkandi J.G."/>
            <person name="Papp V."/>
            <person name="Albert L."/>
            <person name="Andreopoulos W."/>
            <person name="Angelini C."/>
            <person name="Antonin V."/>
            <person name="Barry K.W."/>
            <person name="Bougher N.L."/>
            <person name="Buchanan P."/>
            <person name="Buyck B."/>
            <person name="Bense V."/>
            <person name="Catcheside P."/>
            <person name="Chovatia M."/>
            <person name="Cooper J."/>
            <person name="Damon W."/>
            <person name="Desjardin D."/>
            <person name="Finy P."/>
            <person name="Geml J."/>
            <person name="Haridas S."/>
            <person name="Hughes K."/>
            <person name="Justo A."/>
            <person name="Karasinski D."/>
            <person name="Kautmanova I."/>
            <person name="Kiss B."/>
            <person name="Kocsube S."/>
            <person name="Kotiranta H."/>
            <person name="LaButti K.M."/>
            <person name="Lechner B.E."/>
            <person name="Liimatainen K."/>
            <person name="Lipzen A."/>
            <person name="Lukacs Z."/>
            <person name="Mihaltcheva S."/>
            <person name="Morgado L.N."/>
            <person name="Niskanen T."/>
            <person name="Noordeloos M.E."/>
            <person name="Ohm R.A."/>
            <person name="Ortiz-Santana B."/>
            <person name="Ovrebo C."/>
            <person name="Racz N."/>
            <person name="Riley R."/>
            <person name="Savchenko A."/>
            <person name="Shiryaev A."/>
            <person name="Soop K."/>
            <person name="Spirin V."/>
            <person name="Szebenyi C."/>
            <person name="Tomsovsky M."/>
            <person name="Tulloss R.E."/>
            <person name="Uehling J."/>
            <person name="Grigoriev I.V."/>
            <person name="Vagvolgyi C."/>
            <person name="Papp T."/>
            <person name="Martin F.M."/>
            <person name="Miettinen O."/>
            <person name="Hibbett D.S."/>
            <person name="Nagy L.G."/>
        </authorList>
    </citation>
    <scope>NUCLEOTIDE SEQUENCE [LARGE SCALE GENOMIC DNA]</scope>
    <source>
        <strain evidence="1 2">NL-1719</strain>
    </source>
</reference>
<dbReference type="EMBL" id="ML208259">
    <property type="protein sequence ID" value="TFK77290.1"/>
    <property type="molecule type" value="Genomic_DNA"/>
</dbReference>
<evidence type="ECO:0000313" key="2">
    <source>
        <dbReference type="Proteomes" id="UP000308600"/>
    </source>
</evidence>